<dbReference type="InterPro" id="IPR052398">
    <property type="entry name" value="Ubiquitin_hydrolase_53/54"/>
</dbReference>
<proteinExistence type="predicted"/>
<evidence type="ECO:0000313" key="3">
    <source>
        <dbReference type="EnsemblPlants" id="EMT28012"/>
    </source>
</evidence>
<dbReference type="GO" id="GO:0016579">
    <property type="term" value="P:protein deubiquitination"/>
    <property type="evidence" value="ECO:0007669"/>
    <property type="project" value="InterPro"/>
</dbReference>
<dbReference type="PANTHER" id="PTHR22975:SF9">
    <property type="entry name" value="ECHINUS SPLICE FORM 3"/>
    <property type="match status" value="1"/>
</dbReference>
<dbReference type="InterPro" id="IPR001394">
    <property type="entry name" value="Peptidase_C19_UCH"/>
</dbReference>
<dbReference type="ExpressionAtlas" id="M8CKU3">
    <property type="expression patterns" value="baseline"/>
</dbReference>
<dbReference type="GO" id="GO:0004843">
    <property type="term" value="F:cysteine-type deubiquitinase activity"/>
    <property type="evidence" value="ECO:0007669"/>
    <property type="project" value="InterPro"/>
</dbReference>
<evidence type="ECO:0000256" key="2">
    <source>
        <dbReference type="ARBA" id="ARBA00022801"/>
    </source>
</evidence>
<dbReference type="Pfam" id="PF00443">
    <property type="entry name" value="UCH"/>
    <property type="match status" value="1"/>
</dbReference>
<dbReference type="PROSITE" id="PS50235">
    <property type="entry name" value="USP_3"/>
    <property type="match status" value="1"/>
</dbReference>
<organism evidence="3">
    <name type="scientific">Aegilops tauschii</name>
    <name type="common">Tausch's goatgrass</name>
    <name type="synonym">Aegilops squarrosa</name>
    <dbReference type="NCBI Taxonomy" id="37682"/>
    <lineage>
        <taxon>Eukaryota</taxon>
        <taxon>Viridiplantae</taxon>
        <taxon>Streptophyta</taxon>
        <taxon>Embryophyta</taxon>
        <taxon>Tracheophyta</taxon>
        <taxon>Spermatophyta</taxon>
        <taxon>Magnoliopsida</taxon>
        <taxon>Liliopsida</taxon>
        <taxon>Poales</taxon>
        <taxon>Poaceae</taxon>
        <taxon>BOP clade</taxon>
        <taxon>Pooideae</taxon>
        <taxon>Triticodae</taxon>
        <taxon>Triticeae</taxon>
        <taxon>Triticinae</taxon>
        <taxon>Aegilops</taxon>
    </lineage>
</organism>
<evidence type="ECO:0000256" key="1">
    <source>
        <dbReference type="ARBA" id="ARBA00022786"/>
    </source>
</evidence>
<dbReference type="EnsemblPlants" id="EMT28012">
    <property type="protein sequence ID" value="EMT28012"/>
    <property type="gene ID" value="F775_25033"/>
</dbReference>
<dbReference type="InterPro" id="IPR028889">
    <property type="entry name" value="USP"/>
</dbReference>
<sequence length="407" mass="45928">MPAFEYIHRPRKASSIRKFKGKKIHLKSGKYILHGEPCIHYLDEFSHHIVWGNTVTLYNHNVRRLRKIICSTTTPDRYYVCHMTETFATHGKRMYFSIPFSTGSLFPHMYVDHGELPITTGDRTTAVTTRFMKGVDKRATITKGWSDFFLVAFITNGEVVHGSGLKSDDDDKSCLLNVIIQSLWHLRGFRDDLLKTSSHHKHVGDPGAVSCVVCVLCHIFTELSKVSKGEGEAVAPTSLRMALSISFPAEKLIRMGQMNDASEVLEAILRRMHDSFTYRADYLAESHERNCSGSWDCANDECIAHDMFGADVHERMICYNCGLESRQQKYTSFLHYINACSLNYAMRICPGNSFDDILKAVMMDVHRTCDPDVGGCGKSNHMSHTLSSSPILPAEKVLESPSRVMTS</sequence>
<dbReference type="PANTHER" id="PTHR22975">
    <property type="entry name" value="UBIQUITIN SPECIFIC PROTEINASE"/>
    <property type="match status" value="1"/>
</dbReference>
<accession>M8CKU3</accession>
<reference evidence="3" key="1">
    <citation type="submission" date="2015-06" db="UniProtKB">
        <authorList>
            <consortium name="EnsemblPlants"/>
        </authorList>
    </citation>
    <scope>IDENTIFICATION</scope>
</reference>
<dbReference type="Gene3D" id="3.90.70.10">
    <property type="entry name" value="Cysteine proteinases"/>
    <property type="match status" value="1"/>
</dbReference>
<keyword evidence="1" id="KW-0833">Ubl conjugation pathway</keyword>
<keyword evidence="2" id="KW-0378">Hydrolase</keyword>
<name>M8CKU3_AEGTA</name>
<protein>
    <submittedName>
        <fullName evidence="3">Uncharacterized protein</fullName>
    </submittedName>
</protein>
<dbReference type="SUPFAM" id="SSF54001">
    <property type="entry name" value="Cysteine proteinases"/>
    <property type="match status" value="1"/>
</dbReference>
<dbReference type="InterPro" id="IPR038765">
    <property type="entry name" value="Papain-like_cys_pep_sf"/>
</dbReference>
<dbReference type="AlphaFoldDB" id="M8CKU3"/>